<dbReference type="NCBIfam" id="TIGR00369">
    <property type="entry name" value="unchar_dom_1"/>
    <property type="match status" value="1"/>
</dbReference>
<dbReference type="SUPFAM" id="SSF54637">
    <property type="entry name" value="Thioesterase/thiol ester dehydrase-isomerase"/>
    <property type="match status" value="1"/>
</dbReference>
<reference evidence="4 5" key="1">
    <citation type="submission" date="2019-09" db="EMBL/GenBank/DDBJ databases">
        <title>Genome sequence and assembly of Taibaiella sp.</title>
        <authorList>
            <person name="Chhetri G."/>
        </authorList>
    </citation>
    <scope>NUCLEOTIDE SEQUENCE [LARGE SCALE GENOMIC DNA]</scope>
    <source>
        <strain evidence="4 5">KVB11</strain>
    </source>
</reference>
<dbReference type="GO" id="GO:0061522">
    <property type="term" value="F:1,4-dihydroxy-2-naphthoyl-CoA thioesterase activity"/>
    <property type="evidence" value="ECO:0007669"/>
    <property type="project" value="TreeGrafter"/>
</dbReference>
<dbReference type="EMBL" id="VWSH01000004">
    <property type="protein sequence ID" value="KAA5532579.1"/>
    <property type="molecule type" value="Genomic_DNA"/>
</dbReference>
<dbReference type="Pfam" id="PF03061">
    <property type="entry name" value="4HBT"/>
    <property type="match status" value="1"/>
</dbReference>
<dbReference type="PANTHER" id="PTHR43240:SF5">
    <property type="entry name" value="1,4-DIHYDROXY-2-NAPHTHOYL-COA THIOESTERASE 1"/>
    <property type="match status" value="1"/>
</dbReference>
<evidence type="ECO:0000313" key="5">
    <source>
        <dbReference type="Proteomes" id="UP000323632"/>
    </source>
</evidence>
<organism evidence="4 5">
    <name type="scientific">Taibaiella lutea</name>
    <dbReference type="NCBI Taxonomy" id="2608001"/>
    <lineage>
        <taxon>Bacteria</taxon>
        <taxon>Pseudomonadati</taxon>
        <taxon>Bacteroidota</taxon>
        <taxon>Chitinophagia</taxon>
        <taxon>Chitinophagales</taxon>
        <taxon>Chitinophagaceae</taxon>
        <taxon>Taibaiella</taxon>
    </lineage>
</organism>
<evidence type="ECO:0000256" key="1">
    <source>
        <dbReference type="ARBA" id="ARBA00008324"/>
    </source>
</evidence>
<dbReference type="Gene3D" id="3.10.129.10">
    <property type="entry name" value="Hotdog Thioesterase"/>
    <property type="match status" value="1"/>
</dbReference>
<proteinExistence type="inferred from homology"/>
<gene>
    <name evidence="4" type="ORF">F0919_17505</name>
</gene>
<evidence type="ECO:0000313" key="4">
    <source>
        <dbReference type="EMBL" id="KAA5532579.1"/>
    </source>
</evidence>
<dbReference type="InterPro" id="IPR006683">
    <property type="entry name" value="Thioestr_dom"/>
</dbReference>
<sequence length="150" mass="16496">MSIWYDKNYTIEALNRLGKDTMAETLGMIFTEIGDDFLKLEMPVDNRSRQPYGLLHGGASAAMAETIGSVASSMCINNEKQICVGIEINCNHLKGVKNGIVTATATPLHLGASSHVWDIKITDENRKLICVSRLTVAILKKREDTKSQIS</sequence>
<dbReference type="PANTHER" id="PTHR43240">
    <property type="entry name" value="1,4-DIHYDROXY-2-NAPHTHOYL-COA THIOESTERASE 1"/>
    <property type="match status" value="1"/>
</dbReference>
<name>A0A5M6CHF3_9BACT</name>
<protein>
    <submittedName>
        <fullName evidence="4">Hotdog fold thioesterase</fullName>
    </submittedName>
</protein>
<dbReference type="GO" id="GO:0005829">
    <property type="term" value="C:cytosol"/>
    <property type="evidence" value="ECO:0007669"/>
    <property type="project" value="TreeGrafter"/>
</dbReference>
<comment type="caution">
    <text evidence="4">The sequence shown here is derived from an EMBL/GenBank/DDBJ whole genome shotgun (WGS) entry which is preliminary data.</text>
</comment>
<keyword evidence="2" id="KW-0378">Hydrolase</keyword>
<feature type="domain" description="Thioesterase" evidence="3">
    <location>
        <begin position="52"/>
        <end position="130"/>
    </location>
</feature>
<dbReference type="Proteomes" id="UP000323632">
    <property type="component" value="Unassembled WGS sequence"/>
</dbReference>
<dbReference type="InterPro" id="IPR003736">
    <property type="entry name" value="PAAI_dom"/>
</dbReference>
<dbReference type="CDD" id="cd03443">
    <property type="entry name" value="PaaI_thioesterase"/>
    <property type="match status" value="1"/>
</dbReference>
<dbReference type="AlphaFoldDB" id="A0A5M6CHF3"/>
<dbReference type="RefSeq" id="WP_150034082.1">
    <property type="nucleotide sequence ID" value="NZ_VWSH01000004.1"/>
</dbReference>
<comment type="similarity">
    <text evidence="1">Belongs to the thioesterase PaaI family.</text>
</comment>
<evidence type="ECO:0000259" key="3">
    <source>
        <dbReference type="Pfam" id="PF03061"/>
    </source>
</evidence>
<evidence type="ECO:0000256" key="2">
    <source>
        <dbReference type="ARBA" id="ARBA00022801"/>
    </source>
</evidence>
<keyword evidence="5" id="KW-1185">Reference proteome</keyword>
<dbReference type="InterPro" id="IPR029069">
    <property type="entry name" value="HotDog_dom_sf"/>
</dbReference>
<accession>A0A5M6CHF3</accession>